<keyword evidence="4" id="KW-0012">Acyltransferase</keyword>
<dbReference type="PANTHER" id="PTHR36449:SF1">
    <property type="entry name" value="ACETYLTRANSFERASE"/>
    <property type="match status" value="1"/>
</dbReference>
<accession>A0A0F9DC28</accession>
<dbReference type="PROSITE" id="PS51186">
    <property type="entry name" value="GNAT"/>
    <property type="match status" value="1"/>
</dbReference>
<dbReference type="EMBL" id="LAZR01040110">
    <property type="protein sequence ID" value="KKL15306.1"/>
    <property type="molecule type" value="Genomic_DNA"/>
</dbReference>
<comment type="catalytic activity">
    <reaction evidence="5">
        <text>glycyl-tRNA(Gly) + acetyl-CoA = N-acetylglycyl-tRNA(Gly) + CoA + H(+)</text>
        <dbReference type="Rhea" id="RHEA:81867"/>
        <dbReference type="Rhea" id="RHEA-COMP:9683"/>
        <dbReference type="Rhea" id="RHEA-COMP:19766"/>
        <dbReference type="ChEBI" id="CHEBI:15378"/>
        <dbReference type="ChEBI" id="CHEBI:57287"/>
        <dbReference type="ChEBI" id="CHEBI:57288"/>
        <dbReference type="ChEBI" id="CHEBI:78522"/>
        <dbReference type="ChEBI" id="CHEBI:232036"/>
    </reaction>
</comment>
<evidence type="ECO:0000256" key="4">
    <source>
        <dbReference type="ARBA" id="ARBA00023315"/>
    </source>
</evidence>
<reference evidence="7" key="1">
    <citation type="journal article" date="2015" name="Nature">
        <title>Complex archaea that bridge the gap between prokaryotes and eukaryotes.</title>
        <authorList>
            <person name="Spang A."/>
            <person name="Saw J.H."/>
            <person name="Jorgensen S.L."/>
            <person name="Zaremba-Niedzwiedzka K."/>
            <person name="Martijn J."/>
            <person name="Lind A.E."/>
            <person name="van Eijk R."/>
            <person name="Schleper C."/>
            <person name="Guy L."/>
            <person name="Ettema T.J."/>
        </authorList>
    </citation>
    <scope>NUCLEOTIDE SEQUENCE</scope>
</reference>
<dbReference type="InterPro" id="IPR000182">
    <property type="entry name" value="GNAT_dom"/>
</dbReference>
<dbReference type="PANTHER" id="PTHR36449">
    <property type="entry name" value="ACETYLTRANSFERASE-RELATED"/>
    <property type="match status" value="1"/>
</dbReference>
<feature type="domain" description="N-acetyltransferase" evidence="6">
    <location>
        <begin position="22"/>
        <end position="180"/>
    </location>
</feature>
<keyword evidence="1" id="KW-0678">Repressor</keyword>
<dbReference type="GO" id="GO:0016747">
    <property type="term" value="F:acyltransferase activity, transferring groups other than amino-acyl groups"/>
    <property type="evidence" value="ECO:0007669"/>
    <property type="project" value="InterPro"/>
</dbReference>
<sequence length="188" mass="21886">MSKPTFERITADFHFTDYQFDCGIEELNHFYYDKASDFIREDYSQSYLSRIKETSEILGFFTLSCTSIRSEEKELVSVEKIARYIPGLLLGVFAVDKKYQEKGVGTDLMRKAIHLSLKTSTAIGCRCIIVDSRINERLIRFYQKIGFDFVNESLGSDILQKIQKGLSVKRNTIKMYLDFHKIRKTIET</sequence>
<dbReference type="SUPFAM" id="SSF55729">
    <property type="entry name" value="Acyl-CoA N-acyltransferases (Nat)"/>
    <property type="match status" value="1"/>
</dbReference>
<protein>
    <recommendedName>
        <fullName evidence="6">N-acetyltransferase domain-containing protein</fullName>
    </recommendedName>
</protein>
<evidence type="ECO:0000256" key="5">
    <source>
        <dbReference type="ARBA" id="ARBA00049880"/>
    </source>
</evidence>
<dbReference type="InterPro" id="IPR016181">
    <property type="entry name" value="Acyl_CoA_acyltransferase"/>
</dbReference>
<evidence type="ECO:0000256" key="1">
    <source>
        <dbReference type="ARBA" id="ARBA00022491"/>
    </source>
</evidence>
<dbReference type="AlphaFoldDB" id="A0A0F9DC28"/>
<evidence type="ECO:0000313" key="7">
    <source>
        <dbReference type="EMBL" id="KKL15306.1"/>
    </source>
</evidence>
<keyword evidence="2" id="KW-1277">Toxin-antitoxin system</keyword>
<evidence type="ECO:0000259" key="6">
    <source>
        <dbReference type="PROSITE" id="PS51186"/>
    </source>
</evidence>
<organism evidence="7">
    <name type="scientific">marine sediment metagenome</name>
    <dbReference type="NCBI Taxonomy" id="412755"/>
    <lineage>
        <taxon>unclassified sequences</taxon>
        <taxon>metagenomes</taxon>
        <taxon>ecological metagenomes</taxon>
    </lineage>
</organism>
<dbReference type="Pfam" id="PF00583">
    <property type="entry name" value="Acetyltransf_1"/>
    <property type="match status" value="1"/>
</dbReference>
<proteinExistence type="predicted"/>
<name>A0A0F9DC28_9ZZZZ</name>
<dbReference type="CDD" id="cd04301">
    <property type="entry name" value="NAT_SF"/>
    <property type="match status" value="1"/>
</dbReference>
<dbReference type="Gene3D" id="3.40.630.30">
    <property type="match status" value="1"/>
</dbReference>
<keyword evidence="3" id="KW-0808">Transferase</keyword>
<comment type="caution">
    <text evidence="7">The sequence shown here is derived from an EMBL/GenBank/DDBJ whole genome shotgun (WGS) entry which is preliminary data.</text>
</comment>
<evidence type="ECO:0000256" key="2">
    <source>
        <dbReference type="ARBA" id="ARBA00022649"/>
    </source>
</evidence>
<evidence type="ECO:0000256" key="3">
    <source>
        <dbReference type="ARBA" id="ARBA00022679"/>
    </source>
</evidence>
<gene>
    <name evidence="7" type="ORF">LCGC14_2506920</name>
</gene>